<organism evidence="1">
    <name type="scientific">hydrothermal vent metagenome</name>
    <dbReference type="NCBI Taxonomy" id="652676"/>
    <lineage>
        <taxon>unclassified sequences</taxon>
        <taxon>metagenomes</taxon>
        <taxon>ecological metagenomes</taxon>
    </lineage>
</organism>
<gene>
    <name evidence="1" type="ORF">MNBD_GAMMA15-472</name>
</gene>
<sequence length="223" mass="24117">MRQQSIQADRLLRACLAFLVLSLSFPAVAEITPKPGSYCPGKDILLVVAEELSASLNLSMHSRTALINKDQITAINTLDSAGTTLRLAASRGAAARTTLLIDSIIEAGPGESYAQMLSWFPLLHTSLLTLPDDATASAAENLIGRAEDSMQTENGKNPVKLLREARHLLTCDGLDIPLQAAIQAQIKLMKQLVPRTPAKNSDYDALFDSLRNALTYTLNNSQM</sequence>
<proteinExistence type="predicted"/>
<name>A0A3B0YUW5_9ZZZZ</name>
<evidence type="ECO:0000313" key="1">
    <source>
        <dbReference type="EMBL" id="VAW78109.1"/>
    </source>
</evidence>
<protein>
    <submittedName>
        <fullName evidence="1">Uncharacterized protein</fullName>
    </submittedName>
</protein>
<reference evidence="1" key="1">
    <citation type="submission" date="2018-06" db="EMBL/GenBank/DDBJ databases">
        <authorList>
            <person name="Zhirakovskaya E."/>
        </authorList>
    </citation>
    <scope>NUCLEOTIDE SEQUENCE</scope>
</reference>
<dbReference type="AlphaFoldDB" id="A0A3B0YUW5"/>
<dbReference type="EMBL" id="UOFN01000088">
    <property type="protein sequence ID" value="VAW78109.1"/>
    <property type="molecule type" value="Genomic_DNA"/>
</dbReference>
<accession>A0A3B0YUW5</accession>